<accession>A0ABR8SY53</accession>
<protein>
    <recommendedName>
        <fullName evidence="3">histidine kinase</fullName>
        <ecNumber evidence="3">2.7.13.3</ecNumber>
    </recommendedName>
</protein>
<dbReference type="CDD" id="cd00082">
    <property type="entry name" value="HisKA"/>
    <property type="match status" value="1"/>
</dbReference>
<keyword evidence="7" id="KW-0547">Nucleotide-binding</keyword>
<feature type="transmembrane region" description="Helical" evidence="12">
    <location>
        <begin position="49"/>
        <end position="69"/>
    </location>
</feature>
<keyword evidence="12" id="KW-1133">Transmembrane helix</keyword>
<keyword evidence="11 12" id="KW-0472">Membrane</keyword>
<dbReference type="RefSeq" id="WP_191799218.1">
    <property type="nucleotide sequence ID" value="NZ_JACSQL010000002.1"/>
</dbReference>
<sequence>MKFWKSLVGKLWYTIILLVACILMTLGVFLLPYIDINFSADESGEIKKMFVLVCIVGFSLTTFFALFLLSKITQPMQKLIQATNEIRKGNYDTRLSLVTSDEIGELASTFNHMAGELEDTIRNLNHEKERVASVLRSMRDAVVSFDSEGKIISTNPQGTKLMSAWQGIEWNKIDVRYSPQEQNEDAGNDVPEPLRPLFKAVVSHGEDQSAEVHVKQSVWSVQMAPLHTEPGNRGAVAVLRDVTEEAHLEKMRSDFIANISHEIRTPLSMIQGYSEALLDGMAASPKESEELIQVIHDESLRMGRLVKDLLDLARMEAGHIDVTLDRVDVNQLLDRVYRKFSVAAKDQGLLLEYKHQDGPLILEAADEDKLEQVFTNLLDNAFRHTPSGKHIYIITSMKNEDELEIRIQDEGKGIPREDLPFIFERFYKADKARVRDVGRGTGLGLAIVKHIIDAHKGTIEVDSTHGKGTEFTVLLPIKQHKSDKSKLT</sequence>
<dbReference type="SMART" id="SM00387">
    <property type="entry name" value="HATPase_c"/>
    <property type="match status" value="1"/>
</dbReference>
<dbReference type="EMBL" id="JACSQL010000002">
    <property type="protein sequence ID" value="MBD7968009.1"/>
    <property type="molecule type" value="Genomic_DNA"/>
</dbReference>
<keyword evidence="10" id="KW-0902">Two-component regulatory system</keyword>
<evidence type="ECO:0000256" key="10">
    <source>
        <dbReference type="ARBA" id="ARBA00023012"/>
    </source>
</evidence>
<reference evidence="15 16" key="1">
    <citation type="submission" date="2020-08" db="EMBL/GenBank/DDBJ databases">
        <title>A Genomic Blueprint of the Chicken Gut Microbiome.</title>
        <authorList>
            <person name="Gilroy R."/>
            <person name="Ravi A."/>
            <person name="Getino M."/>
            <person name="Pursley I."/>
            <person name="Horton D.L."/>
            <person name="Alikhan N.-F."/>
            <person name="Baker D."/>
            <person name="Gharbi K."/>
            <person name="Hall N."/>
            <person name="Watson M."/>
            <person name="Adriaenssens E.M."/>
            <person name="Foster-Nyarko E."/>
            <person name="Jarju S."/>
            <person name="Secka A."/>
            <person name="Antonio M."/>
            <person name="Oren A."/>
            <person name="Chaudhuri R."/>
            <person name="La Ragione R.M."/>
            <person name="Hildebrand F."/>
            <person name="Pallen M.J."/>
        </authorList>
    </citation>
    <scope>NUCLEOTIDE SEQUENCE [LARGE SCALE GENOMIC DNA]</scope>
    <source>
        <strain evidence="15 16">Sa2BVA9</strain>
    </source>
</reference>
<keyword evidence="16" id="KW-1185">Reference proteome</keyword>
<evidence type="ECO:0000313" key="16">
    <source>
        <dbReference type="Proteomes" id="UP000608071"/>
    </source>
</evidence>
<comment type="catalytic activity">
    <reaction evidence="1">
        <text>ATP + protein L-histidine = ADP + protein N-phospho-L-histidine.</text>
        <dbReference type="EC" id="2.7.13.3"/>
    </reaction>
</comment>
<feature type="domain" description="HAMP" evidence="14">
    <location>
        <begin position="70"/>
        <end position="122"/>
    </location>
</feature>
<evidence type="ECO:0000256" key="12">
    <source>
        <dbReference type="SAM" id="Phobius"/>
    </source>
</evidence>
<dbReference type="SUPFAM" id="SSF47384">
    <property type="entry name" value="Homodimeric domain of signal transducing histidine kinase"/>
    <property type="match status" value="1"/>
</dbReference>
<organism evidence="15 16">
    <name type="scientific">Paenibacillus gallinarum</name>
    <dbReference type="NCBI Taxonomy" id="2762232"/>
    <lineage>
        <taxon>Bacteria</taxon>
        <taxon>Bacillati</taxon>
        <taxon>Bacillota</taxon>
        <taxon>Bacilli</taxon>
        <taxon>Bacillales</taxon>
        <taxon>Paenibacillaceae</taxon>
        <taxon>Paenibacillus</taxon>
    </lineage>
</organism>
<evidence type="ECO:0000259" key="14">
    <source>
        <dbReference type="PROSITE" id="PS50885"/>
    </source>
</evidence>
<comment type="subcellular location">
    <subcellularLocation>
        <location evidence="2">Cell membrane</location>
        <topology evidence="2">Multi-pass membrane protein</topology>
    </subcellularLocation>
</comment>
<evidence type="ECO:0000256" key="2">
    <source>
        <dbReference type="ARBA" id="ARBA00004651"/>
    </source>
</evidence>
<dbReference type="InterPro" id="IPR003660">
    <property type="entry name" value="HAMP_dom"/>
</dbReference>
<dbReference type="SUPFAM" id="SSF55785">
    <property type="entry name" value="PYP-like sensor domain (PAS domain)"/>
    <property type="match status" value="1"/>
</dbReference>
<evidence type="ECO:0000256" key="8">
    <source>
        <dbReference type="ARBA" id="ARBA00022777"/>
    </source>
</evidence>
<dbReference type="PROSITE" id="PS51257">
    <property type="entry name" value="PROKAR_LIPOPROTEIN"/>
    <property type="match status" value="1"/>
</dbReference>
<dbReference type="PRINTS" id="PR00344">
    <property type="entry name" value="BCTRLSENSOR"/>
</dbReference>
<evidence type="ECO:0000256" key="3">
    <source>
        <dbReference type="ARBA" id="ARBA00012438"/>
    </source>
</evidence>
<dbReference type="InterPro" id="IPR036890">
    <property type="entry name" value="HATPase_C_sf"/>
</dbReference>
<feature type="domain" description="Histidine kinase" evidence="13">
    <location>
        <begin position="258"/>
        <end position="479"/>
    </location>
</feature>
<dbReference type="InterPro" id="IPR013656">
    <property type="entry name" value="PAS_4"/>
</dbReference>
<dbReference type="InterPro" id="IPR003594">
    <property type="entry name" value="HATPase_dom"/>
</dbReference>
<dbReference type="Pfam" id="PF00672">
    <property type="entry name" value="HAMP"/>
    <property type="match status" value="1"/>
</dbReference>
<dbReference type="InterPro" id="IPR005467">
    <property type="entry name" value="His_kinase_dom"/>
</dbReference>
<dbReference type="PANTHER" id="PTHR42878:SF3">
    <property type="entry name" value="HISTIDINE PROTEIN KINASE SAES"/>
    <property type="match status" value="1"/>
</dbReference>
<dbReference type="InterPro" id="IPR035965">
    <property type="entry name" value="PAS-like_dom_sf"/>
</dbReference>
<evidence type="ECO:0000313" key="15">
    <source>
        <dbReference type="EMBL" id="MBD7968009.1"/>
    </source>
</evidence>
<gene>
    <name evidence="15" type="ORF">H9647_08030</name>
</gene>
<dbReference type="SUPFAM" id="SSF55874">
    <property type="entry name" value="ATPase domain of HSP90 chaperone/DNA topoisomerase II/histidine kinase"/>
    <property type="match status" value="1"/>
</dbReference>
<keyword evidence="8" id="KW-0418">Kinase</keyword>
<name>A0ABR8SY53_9BACL</name>
<dbReference type="InterPro" id="IPR036097">
    <property type="entry name" value="HisK_dim/P_sf"/>
</dbReference>
<evidence type="ECO:0000259" key="13">
    <source>
        <dbReference type="PROSITE" id="PS50109"/>
    </source>
</evidence>
<evidence type="ECO:0000256" key="5">
    <source>
        <dbReference type="ARBA" id="ARBA00022553"/>
    </source>
</evidence>
<dbReference type="InterPro" id="IPR003661">
    <property type="entry name" value="HisK_dim/P_dom"/>
</dbReference>
<dbReference type="PROSITE" id="PS50885">
    <property type="entry name" value="HAMP"/>
    <property type="match status" value="1"/>
</dbReference>
<dbReference type="Pfam" id="PF00512">
    <property type="entry name" value="HisKA"/>
    <property type="match status" value="1"/>
</dbReference>
<dbReference type="PANTHER" id="PTHR42878">
    <property type="entry name" value="TWO-COMPONENT HISTIDINE KINASE"/>
    <property type="match status" value="1"/>
</dbReference>
<keyword evidence="5" id="KW-0597">Phosphoprotein</keyword>
<dbReference type="InterPro" id="IPR004358">
    <property type="entry name" value="Sig_transdc_His_kin-like_C"/>
</dbReference>
<dbReference type="CDD" id="cd06225">
    <property type="entry name" value="HAMP"/>
    <property type="match status" value="1"/>
</dbReference>
<comment type="caution">
    <text evidence="15">The sequence shown here is derived from an EMBL/GenBank/DDBJ whole genome shotgun (WGS) entry which is preliminary data.</text>
</comment>
<dbReference type="Proteomes" id="UP000608071">
    <property type="component" value="Unassembled WGS sequence"/>
</dbReference>
<dbReference type="SMART" id="SM00388">
    <property type="entry name" value="HisKA"/>
    <property type="match status" value="1"/>
</dbReference>
<dbReference type="EC" id="2.7.13.3" evidence="3"/>
<dbReference type="InterPro" id="IPR050351">
    <property type="entry name" value="BphY/WalK/GraS-like"/>
</dbReference>
<dbReference type="PROSITE" id="PS50109">
    <property type="entry name" value="HIS_KIN"/>
    <property type="match status" value="1"/>
</dbReference>
<dbReference type="Gene3D" id="1.10.287.130">
    <property type="match status" value="1"/>
</dbReference>
<evidence type="ECO:0000256" key="6">
    <source>
        <dbReference type="ARBA" id="ARBA00022679"/>
    </source>
</evidence>
<keyword evidence="4" id="KW-1003">Cell membrane</keyword>
<dbReference type="Pfam" id="PF02518">
    <property type="entry name" value="HATPase_c"/>
    <property type="match status" value="1"/>
</dbReference>
<dbReference type="Pfam" id="PF08448">
    <property type="entry name" value="PAS_4"/>
    <property type="match status" value="1"/>
</dbReference>
<keyword evidence="9" id="KW-0067">ATP-binding</keyword>
<proteinExistence type="predicted"/>
<dbReference type="Gene3D" id="3.30.565.10">
    <property type="entry name" value="Histidine kinase-like ATPase, C-terminal domain"/>
    <property type="match status" value="1"/>
</dbReference>
<evidence type="ECO:0000256" key="11">
    <source>
        <dbReference type="ARBA" id="ARBA00023136"/>
    </source>
</evidence>
<dbReference type="Gene3D" id="3.30.450.20">
    <property type="entry name" value="PAS domain"/>
    <property type="match status" value="1"/>
</dbReference>
<feature type="transmembrane region" description="Helical" evidence="12">
    <location>
        <begin position="12"/>
        <end position="34"/>
    </location>
</feature>
<dbReference type="SMART" id="SM00304">
    <property type="entry name" value="HAMP"/>
    <property type="match status" value="1"/>
</dbReference>
<keyword evidence="12" id="KW-0812">Transmembrane</keyword>
<keyword evidence="6" id="KW-0808">Transferase</keyword>
<dbReference type="Gene3D" id="6.10.340.10">
    <property type="match status" value="1"/>
</dbReference>
<evidence type="ECO:0000256" key="1">
    <source>
        <dbReference type="ARBA" id="ARBA00000085"/>
    </source>
</evidence>
<dbReference type="CDD" id="cd00075">
    <property type="entry name" value="HATPase"/>
    <property type="match status" value="1"/>
</dbReference>
<evidence type="ECO:0000256" key="4">
    <source>
        <dbReference type="ARBA" id="ARBA00022475"/>
    </source>
</evidence>
<evidence type="ECO:0000256" key="9">
    <source>
        <dbReference type="ARBA" id="ARBA00022840"/>
    </source>
</evidence>
<evidence type="ECO:0000256" key="7">
    <source>
        <dbReference type="ARBA" id="ARBA00022741"/>
    </source>
</evidence>
<dbReference type="SUPFAM" id="SSF158472">
    <property type="entry name" value="HAMP domain-like"/>
    <property type="match status" value="1"/>
</dbReference>